<dbReference type="EMBL" id="CADEAL010004116">
    <property type="protein sequence ID" value="CAB1452137.1"/>
    <property type="molecule type" value="Genomic_DNA"/>
</dbReference>
<proteinExistence type="predicted"/>
<reference evidence="2" key="1">
    <citation type="submission" date="2020-03" db="EMBL/GenBank/DDBJ databases">
        <authorList>
            <person name="Weist P."/>
        </authorList>
    </citation>
    <scope>NUCLEOTIDE SEQUENCE</scope>
</reference>
<feature type="region of interest" description="Disordered" evidence="1">
    <location>
        <begin position="69"/>
        <end position="91"/>
    </location>
</feature>
<protein>
    <submittedName>
        <fullName evidence="2">Uncharacterized protein</fullName>
    </submittedName>
</protein>
<evidence type="ECO:0000256" key="1">
    <source>
        <dbReference type="SAM" id="MobiDB-lite"/>
    </source>
</evidence>
<comment type="caution">
    <text evidence="2">The sequence shown here is derived from an EMBL/GenBank/DDBJ whole genome shotgun (WGS) entry which is preliminary data.</text>
</comment>
<organism evidence="2 3">
    <name type="scientific">Pleuronectes platessa</name>
    <name type="common">European plaice</name>
    <dbReference type="NCBI Taxonomy" id="8262"/>
    <lineage>
        <taxon>Eukaryota</taxon>
        <taxon>Metazoa</taxon>
        <taxon>Chordata</taxon>
        <taxon>Craniata</taxon>
        <taxon>Vertebrata</taxon>
        <taxon>Euteleostomi</taxon>
        <taxon>Actinopterygii</taxon>
        <taxon>Neopterygii</taxon>
        <taxon>Teleostei</taxon>
        <taxon>Neoteleostei</taxon>
        <taxon>Acanthomorphata</taxon>
        <taxon>Carangaria</taxon>
        <taxon>Pleuronectiformes</taxon>
        <taxon>Pleuronectoidei</taxon>
        <taxon>Pleuronectidae</taxon>
        <taxon>Pleuronectes</taxon>
    </lineage>
</organism>
<dbReference type="AlphaFoldDB" id="A0A9N7VG48"/>
<keyword evidence="3" id="KW-1185">Reference proteome</keyword>
<dbReference type="Proteomes" id="UP001153269">
    <property type="component" value="Unassembled WGS sequence"/>
</dbReference>
<gene>
    <name evidence="2" type="ORF">PLEPLA_LOCUS39876</name>
</gene>
<feature type="region of interest" description="Disordered" evidence="1">
    <location>
        <begin position="1"/>
        <end position="25"/>
    </location>
</feature>
<accession>A0A9N7VG48</accession>
<name>A0A9N7VG48_PLEPL</name>
<evidence type="ECO:0000313" key="3">
    <source>
        <dbReference type="Proteomes" id="UP001153269"/>
    </source>
</evidence>
<evidence type="ECO:0000313" key="2">
    <source>
        <dbReference type="EMBL" id="CAB1452137.1"/>
    </source>
</evidence>
<sequence>MALCRGTAKTDDVLRGQQGPRGRISPNYLGVHGISVTTPCSGEMSYARESTLQLIRAAAKRHYNFPPSRSTWLSKISSPREPKDAAPERDTVVRKQWGRSVSFVLRACTGSSRARPEPQLATADKGRESFVELEHLSTIRLSPRHRSQHPISTPSLL</sequence>
<feature type="compositionally biased region" description="Basic and acidic residues" evidence="1">
    <location>
        <begin position="78"/>
        <end position="91"/>
    </location>
</feature>